<keyword evidence="9 12" id="KW-0472">Membrane</keyword>
<feature type="domain" description="PLD phosphodiesterase" evidence="14">
    <location>
        <begin position="209"/>
        <end position="236"/>
    </location>
</feature>
<evidence type="ECO:0000259" key="14">
    <source>
        <dbReference type="PROSITE" id="PS50035"/>
    </source>
</evidence>
<dbReference type="AlphaFoldDB" id="A0A938WJW9"/>
<evidence type="ECO:0000256" key="6">
    <source>
        <dbReference type="ARBA" id="ARBA00022737"/>
    </source>
</evidence>
<dbReference type="Proteomes" id="UP000764045">
    <property type="component" value="Unassembled WGS sequence"/>
</dbReference>
<dbReference type="GO" id="GO:0005886">
    <property type="term" value="C:plasma membrane"/>
    <property type="evidence" value="ECO:0007669"/>
    <property type="project" value="UniProtKB-SubCell"/>
</dbReference>
<evidence type="ECO:0000256" key="4">
    <source>
        <dbReference type="ARBA" id="ARBA00022679"/>
    </source>
</evidence>
<keyword evidence="11 12" id="KW-1208">Phospholipid metabolism</keyword>
<evidence type="ECO:0000256" key="13">
    <source>
        <dbReference type="NCBIfam" id="TIGR04265"/>
    </source>
</evidence>
<proteinExistence type="inferred from homology"/>
<keyword evidence="3 12" id="KW-0444">Lipid biosynthesis</keyword>
<comment type="similarity">
    <text evidence="12">Belongs to the phospholipase D family. Cardiolipin synthase subfamily.</text>
</comment>
<comment type="catalytic activity">
    <reaction evidence="12">
        <text>2 a 1,2-diacyl-sn-glycero-3-phospho-(1'-sn-glycerol) = a cardiolipin + glycerol</text>
        <dbReference type="Rhea" id="RHEA:31451"/>
        <dbReference type="ChEBI" id="CHEBI:17754"/>
        <dbReference type="ChEBI" id="CHEBI:62237"/>
        <dbReference type="ChEBI" id="CHEBI:64716"/>
    </reaction>
</comment>
<dbReference type="EMBL" id="JACJJL010000002">
    <property type="protein sequence ID" value="MBM6660454.1"/>
    <property type="molecule type" value="Genomic_DNA"/>
</dbReference>
<keyword evidence="4 12" id="KW-0808">Transferase</keyword>
<keyword evidence="5 12" id="KW-0812">Transmembrane</keyword>
<sequence>MHGLYLTGVIINEIIAAVAIVHVLMDNRQPAKTMAWALVIFFVPVVGILLYVFFGINTRKERMMSQRSMDQLTKRSMLEFAEQHDLHLPEAYRQTIDLFVNQNMAMPFNNTKADIYTDGHSFFLELLHAIGQARHHIHIDMYIFADDALGNLVADALIDSSRRGVEVRVIYDDVGCWNVSHRFFERMREGGVDVRPFLPVRFPTFTGKVNYRNHRKIVVIDGRTGFIGGMNIALRYVKGTGTQAWRDTMVRITGGALYGLQRAFLVDWYFVDRTLISSRKYYPQPDGSVASACIAQIVTSSPIAPYPDIMQGYVRIILGARRYIYIETPYFLPTEPVLFAMKTASVGGIDIRIIVPRHSDSRFVEWAGRSYLRNMVEAGVKIYMYTAGFMHSKLLVCDDSLATCGSTNVDFRSFENNFEGNAFFYDEETAMRFKQVFLADQERSVLFNDTAQGKQPNFMARLWESLIRLLSPVL</sequence>
<reference evidence="15 16" key="1">
    <citation type="journal article" date="2021" name="Sci. Rep.">
        <title>The distribution of antibiotic resistance genes in chicken gut microbiota commensals.</title>
        <authorList>
            <person name="Juricova H."/>
            <person name="Matiasovicova J."/>
            <person name="Kubasova T."/>
            <person name="Cejkova D."/>
            <person name="Rychlik I."/>
        </authorList>
    </citation>
    <scope>NUCLEOTIDE SEQUENCE [LARGE SCALE GENOMIC DNA]</scope>
    <source>
        <strain evidence="15 16">An819</strain>
    </source>
</reference>
<feature type="active site" evidence="12">
    <location>
        <position position="398"/>
    </location>
</feature>
<keyword evidence="6" id="KW-0677">Repeat</keyword>
<dbReference type="InterPro" id="IPR030874">
    <property type="entry name" value="Cardiolipin_synth_Firmi"/>
</dbReference>
<feature type="domain" description="PLD phosphodiesterase" evidence="14">
    <location>
        <begin position="386"/>
        <end position="413"/>
    </location>
</feature>
<dbReference type="SUPFAM" id="SSF56024">
    <property type="entry name" value="Phospholipase D/nuclease"/>
    <property type="match status" value="2"/>
</dbReference>
<dbReference type="EC" id="2.7.8.-" evidence="12 13"/>
<dbReference type="InterPro" id="IPR001736">
    <property type="entry name" value="PLipase_D/transphosphatidylase"/>
</dbReference>
<feature type="active site" evidence="12">
    <location>
        <position position="221"/>
    </location>
</feature>
<keyword evidence="16" id="KW-1185">Reference proteome</keyword>
<name>A0A938WJW9_9BACT</name>
<dbReference type="HAMAP" id="MF_01916">
    <property type="entry name" value="Cardiolipin_synth_Cls"/>
    <property type="match status" value="1"/>
</dbReference>
<dbReference type="Pfam" id="PF13091">
    <property type="entry name" value="PLDc_2"/>
    <property type="match status" value="2"/>
</dbReference>
<dbReference type="CDD" id="cd09112">
    <property type="entry name" value="PLDc_CLS_2"/>
    <property type="match status" value="1"/>
</dbReference>
<feature type="transmembrane region" description="Helical" evidence="12">
    <location>
        <begin position="6"/>
        <end position="24"/>
    </location>
</feature>
<protein>
    <recommendedName>
        <fullName evidence="12 13">Cardiolipin synthase</fullName>
        <shortName evidence="12">CL synthase</shortName>
        <ecNumber evidence="12 13">2.7.8.-</ecNumber>
    </recommendedName>
</protein>
<dbReference type="PANTHER" id="PTHR21248:SF22">
    <property type="entry name" value="PHOSPHOLIPASE D"/>
    <property type="match status" value="1"/>
</dbReference>
<evidence type="ECO:0000256" key="9">
    <source>
        <dbReference type="ARBA" id="ARBA00023136"/>
    </source>
</evidence>
<comment type="function">
    <text evidence="12">Catalyzes the reversible phosphatidyl group transfer from one phosphatidylglycerol molecule to another to form cardiolipin (CL) (diphosphatidylglycerol) and glycerol.</text>
</comment>
<evidence type="ECO:0000256" key="5">
    <source>
        <dbReference type="ARBA" id="ARBA00022692"/>
    </source>
</evidence>
<feature type="active site" evidence="12">
    <location>
        <position position="216"/>
    </location>
</feature>
<dbReference type="CDD" id="cd09110">
    <property type="entry name" value="PLDc_CLS_1"/>
    <property type="match status" value="1"/>
</dbReference>
<dbReference type="InterPro" id="IPR022924">
    <property type="entry name" value="Cardiolipin_synthase"/>
</dbReference>
<comment type="caution">
    <text evidence="15">The sequence shown here is derived from an EMBL/GenBank/DDBJ whole genome shotgun (WGS) entry which is preliminary data.</text>
</comment>
<dbReference type="PROSITE" id="PS50035">
    <property type="entry name" value="PLD"/>
    <property type="match status" value="2"/>
</dbReference>
<feature type="transmembrane region" description="Helical" evidence="12">
    <location>
        <begin position="36"/>
        <end position="56"/>
    </location>
</feature>
<evidence type="ECO:0000256" key="11">
    <source>
        <dbReference type="ARBA" id="ARBA00023264"/>
    </source>
</evidence>
<feature type="active site" evidence="12">
    <location>
        <position position="393"/>
    </location>
</feature>
<gene>
    <name evidence="15" type="primary">cls</name>
    <name evidence="15" type="ORF">H6B30_01580</name>
</gene>
<keyword evidence="2 12" id="KW-1003">Cell membrane</keyword>
<dbReference type="SMART" id="SM00155">
    <property type="entry name" value="PLDc"/>
    <property type="match status" value="2"/>
</dbReference>
<dbReference type="InterPro" id="IPR027379">
    <property type="entry name" value="CLS_N"/>
</dbReference>
<evidence type="ECO:0000313" key="16">
    <source>
        <dbReference type="Proteomes" id="UP000764045"/>
    </source>
</evidence>
<dbReference type="GO" id="GO:0008808">
    <property type="term" value="F:cardiolipin synthase activity"/>
    <property type="evidence" value="ECO:0007669"/>
    <property type="project" value="UniProtKB-UniRule"/>
</dbReference>
<comment type="subcellular location">
    <subcellularLocation>
        <location evidence="1 12">Cell membrane</location>
        <topology evidence="1 12">Multi-pass membrane protein</topology>
    </subcellularLocation>
</comment>
<dbReference type="PANTHER" id="PTHR21248">
    <property type="entry name" value="CARDIOLIPIN SYNTHASE"/>
    <property type="match status" value="1"/>
</dbReference>
<evidence type="ECO:0000313" key="15">
    <source>
        <dbReference type="EMBL" id="MBM6660454.1"/>
    </source>
</evidence>
<evidence type="ECO:0000256" key="12">
    <source>
        <dbReference type="HAMAP-Rule" id="MF_01916"/>
    </source>
</evidence>
<evidence type="ECO:0000256" key="8">
    <source>
        <dbReference type="ARBA" id="ARBA00023098"/>
    </source>
</evidence>
<keyword evidence="7 12" id="KW-1133">Transmembrane helix</keyword>
<evidence type="ECO:0000256" key="1">
    <source>
        <dbReference type="ARBA" id="ARBA00004651"/>
    </source>
</evidence>
<dbReference type="GO" id="GO:0032049">
    <property type="term" value="P:cardiolipin biosynthetic process"/>
    <property type="evidence" value="ECO:0007669"/>
    <property type="project" value="UniProtKB-UniRule"/>
</dbReference>
<keyword evidence="10 12" id="KW-0594">Phospholipid biosynthesis</keyword>
<dbReference type="Gene3D" id="3.30.870.10">
    <property type="entry name" value="Endonuclease Chain A"/>
    <property type="match status" value="2"/>
</dbReference>
<dbReference type="Pfam" id="PF13396">
    <property type="entry name" value="PLDc_N"/>
    <property type="match status" value="1"/>
</dbReference>
<evidence type="ECO:0000256" key="2">
    <source>
        <dbReference type="ARBA" id="ARBA00022475"/>
    </source>
</evidence>
<evidence type="ECO:0000256" key="7">
    <source>
        <dbReference type="ARBA" id="ARBA00022989"/>
    </source>
</evidence>
<evidence type="ECO:0000256" key="3">
    <source>
        <dbReference type="ARBA" id="ARBA00022516"/>
    </source>
</evidence>
<evidence type="ECO:0000256" key="10">
    <source>
        <dbReference type="ARBA" id="ARBA00023209"/>
    </source>
</evidence>
<organism evidence="15 16">
    <name type="scientific">Marseilla massiliensis</name>
    <dbReference type="NCBI Taxonomy" id="1841864"/>
    <lineage>
        <taxon>Bacteria</taxon>
        <taxon>Pseudomonadati</taxon>
        <taxon>Bacteroidota</taxon>
        <taxon>Bacteroidia</taxon>
        <taxon>Bacteroidales</taxon>
        <taxon>Prevotellaceae</taxon>
        <taxon>Marseilla</taxon>
    </lineage>
</organism>
<accession>A0A938WJW9</accession>
<feature type="active site" evidence="12">
    <location>
        <position position="214"/>
    </location>
</feature>
<feature type="active site" evidence="12">
    <location>
        <position position="391"/>
    </location>
</feature>
<dbReference type="InterPro" id="IPR025202">
    <property type="entry name" value="PLD-like_dom"/>
</dbReference>
<keyword evidence="8 12" id="KW-0443">Lipid metabolism</keyword>
<dbReference type="RefSeq" id="WP_205107240.1">
    <property type="nucleotide sequence ID" value="NZ_JACJJL010000002.1"/>
</dbReference>
<dbReference type="NCBIfam" id="TIGR04265">
    <property type="entry name" value="bac_cardiolipin"/>
    <property type="match status" value="1"/>
</dbReference>